<keyword evidence="2" id="KW-1185">Reference proteome</keyword>
<reference evidence="1 2" key="1">
    <citation type="journal article" date="2018" name="G3 (Bethesda)">
        <title>Phylogenetic and Phylogenomic Definition of Rhizopus Species.</title>
        <authorList>
            <person name="Gryganskyi A.P."/>
            <person name="Golan J."/>
            <person name="Dolatabadi S."/>
            <person name="Mondo S."/>
            <person name="Robb S."/>
            <person name="Idnurm A."/>
            <person name="Muszewska A."/>
            <person name="Steczkiewicz K."/>
            <person name="Masonjones S."/>
            <person name="Liao H.L."/>
            <person name="Gajdeczka M.T."/>
            <person name="Anike F."/>
            <person name="Vuek A."/>
            <person name="Anishchenko I.M."/>
            <person name="Voigt K."/>
            <person name="de Hoog G.S."/>
            <person name="Smith M.E."/>
            <person name="Heitman J."/>
            <person name="Vilgalys R."/>
            <person name="Stajich J.E."/>
        </authorList>
    </citation>
    <scope>NUCLEOTIDE SEQUENCE [LARGE SCALE GENOMIC DNA]</scope>
    <source>
        <strain evidence="1 2">LSU 92-RS-03</strain>
    </source>
</reference>
<dbReference type="OrthoDB" id="2282751at2759"/>
<accession>A0A367J9S2</accession>
<name>A0A367J9S2_RHIST</name>
<dbReference type="EMBL" id="PJQM01003881">
    <property type="protein sequence ID" value="RCH86678.1"/>
    <property type="molecule type" value="Genomic_DNA"/>
</dbReference>
<evidence type="ECO:0000313" key="2">
    <source>
        <dbReference type="Proteomes" id="UP000253551"/>
    </source>
</evidence>
<gene>
    <name evidence="1" type="ORF">CU098_008760</name>
</gene>
<dbReference type="AlphaFoldDB" id="A0A367J9S2"/>
<sequence length="208" mass="23600">MLKKNKSHGTWKSPVDVPITTACSINQTDSKALIEHIKATSEAAKILSTTCHFELTEQQCNVLNLDWFQYPQLGYYGSQLLVGSVLVQDQAAILLNTIEPYSRDSLLDAYYERRSSGSESSLQSPVNMDVFQYSYFPQQMMTRLSLARELAISSLRKAFASPNSFILCQRNQPKCFILLRLPVLVVSYVQPEIVHLMYYKLRSVSTNS</sequence>
<dbReference type="Proteomes" id="UP000253551">
    <property type="component" value="Unassembled WGS sequence"/>
</dbReference>
<comment type="caution">
    <text evidence="1">The sequence shown here is derived from an EMBL/GenBank/DDBJ whole genome shotgun (WGS) entry which is preliminary data.</text>
</comment>
<protein>
    <submittedName>
        <fullName evidence="1">Uncharacterized protein</fullName>
    </submittedName>
</protein>
<proteinExistence type="predicted"/>
<organism evidence="1 2">
    <name type="scientific">Rhizopus stolonifer</name>
    <name type="common">Rhizopus nigricans</name>
    <dbReference type="NCBI Taxonomy" id="4846"/>
    <lineage>
        <taxon>Eukaryota</taxon>
        <taxon>Fungi</taxon>
        <taxon>Fungi incertae sedis</taxon>
        <taxon>Mucoromycota</taxon>
        <taxon>Mucoromycotina</taxon>
        <taxon>Mucoromycetes</taxon>
        <taxon>Mucorales</taxon>
        <taxon>Mucorineae</taxon>
        <taxon>Rhizopodaceae</taxon>
        <taxon>Rhizopus</taxon>
    </lineage>
</organism>
<evidence type="ECO:0000313" key="1">
    <source>
        <dbReference type="EMBL" id="RCH86678.1"/>
    </source>
</evidence>